<dbReference type="EMBL" id="OV170221">
    <property type="protein sequence ID" value="CAH0713977.1"/>
    <property type="molecule type" value="Genomic_DNA"/>
</dbReference>
<keyword evidence="3" id="KW-1185">Reference proteome</keyword>
<gene>
    <name evidence="2" type="ORF">BINO364_LOCUS1072</name>
</gene>
<sequence length="152" mass="17505">MASVLRVLRVFGMAPIKLIPLRPAHSRLTPLNGYHVSVSRSLRIYSYIFVTVYMIADFMRVVHLENYGYLGQMKGLRTVVWIMIYFAKGLFYPIIISLGTLKGYSRMKNLVEYVNTLEKMRYVDFADRTVPSDLQAVSDDACFSQSPVMYIN</sequence>
<evidence type="ECO:0000313" key="2">
    <source>
        <dbReference type="EMBL" id="CAH0713977.1"/>
    </source>
</evidence>
<feature type="transmembrane region" description="Helical" evidence="1">
    <location>
        <begin position="82"/>
        <end position="101"/>
    </location>
</feature>
<feature type="transmembrane region" description="Helical" evidence="1">
    <location>
        <begin position="44"/>
        <end position="62"/>
    </location>
</feature>
<keyword evidence="1" id="KW-0812">Transmembrane</keyword>
<proteinExistence type="predicted"/>
<keyword evidence="1" id="KW-1133">Transmembrane helix</keyword>
<organism evidence="2 3">
    <name type="scientific">Brenthis ino</name>
    <name type="common">lesser marbled fritillary</name>
    <dbReference type="NCBI Taxonomy" id="405034"/>
    <lineage>
        <taxon>Eukaryota</taxon>
        <taxon>Metazoa</taxon>
        <taxon>Ecdysozoa</taxon>
        <taxon>Arthropoda</taxon>
        <taxon>Hexapoda</taxon>
        <taxon>Insecta</taxon>
        <taxon>Pterygota</taxon>
        <taxon>Neoptera</taxon>
        <taxon>Endopterygota</taxon>
        <taxon>Lepidoptera</taxon>
        <taxon>Glossata</taxon>
        <taxon>Ditrysia</taxon>
        <taxon>Papilionoidea</taxon>
        <taxon>Nymphalidae</taxon>
        <taxon>Heliconiinae</taxon>
        <taxon>Argynnini</taxon>
        <taxon>Brenthis</taxon>
    </lineage>
</organism>
<protein>
    <submittedName>
        <fullName evidence="2">Uncharacterized protein</fullName>
    </submittedName>
</protein>
<name>A0A8J9U525_9NEOP</name>
<evidence type="ECO:0000313" key="3">
    <source>
        <dbReference type="Proteomes" id="UP000838878"/>
    </source>
</evidence>
<reference evidence="2" key="1">
    <citation type="submission" date="2021-12" db="EMBL/GenBank/DDBJ databases">
        <authorList>
            <person name="Martin H S."/>
        </authorList>
    </citation>
    <scope>NUCLEOTIDE SEQUENCE</scope>
</reference>
<dbReference type="Proteomes" id="UP000838878">
    <property type="component" value="Chromosome 1"/>
</dbReference>
<keyword evidence="1" id="KW-0472">Membrane</keyword>
<dbReference type="AlphaFoldDB" id="A0A8J9U525"/>
<dbReference type="OrthoDB" id="7491616at2759"/>
<evidence type="ECO:0000256" key="1">
    <source>
        <dbReference type="SAM" id="Phobius"/>
    </source>
</evidence>
<feature type="non-terminal residue" evidence="2">
    <location>
        <position position="152"/>
    </location>
</feature>
<accession>A0A8J9U525</accession>